<feature type="region of interest" description="Disordered" evidence="1">
    <location>
        <begin position="119"/>
        <end position="142"/>
    </location>
</feature>
<feature type="region of interest" description="Disordered" evidence="1">
    <location>
        <begin position="454"/>
        <end position="474"/>
    </location>
</feature>
<evidence type="ECO:0000256" key="1">
    <source>
        <dbReference type="SAM" id="MobiDB-lite"/>
    </source>
</evidence>
<feature type="compositionally biased region" description="Polar residues" evidence="1">
    <location>
        <begin position="188"/>
        <end position="198"/>
    </location>
</feature>
<protein>
    <submittedName>
        <fullName evidence="2">Uncharacterized protein</fullName>
    </submittedName>
</protein>
<evidence type="ECO:0000313" key="2">
    <source>
        <dbReference type="EMBL" id="BDT62090.1"/>
    </source>
</evidence>
<feature type="region of interest" description="Disordered" evidence="1">
    <location>
        <begin position="249"/>
        <end position="273"/>
    </location>
</feature>
<feature type="compositionally biased region" description="Polar residues" evidence="1">
    <location>
        <begin position="249"/>
        <end position="264"/>
    </location>
</feature>
<reference evidence="2" key="1">
    <citation type="submission" date="2022-10" db="EMBL/GenBank/DDBJ databases">
        <title>Genome sequences of endogenous nimaviruses in decapod crustaceans.</title>
        <authorList>
            <person name="Kawato S."/>
            <person name="Nozaki R."/>
            <person name="Kondo H."/>
            <person name="Hirono I."/>
        </authorList>
    </citation>
    <scope>NUCLEOTIDE SEQUENCE</scope>
    <source>
        <strain evidence="2">Lva-Nima_1</strain>
    </source>
</reference>
<feature type="region of interest" description="Disordered" evidence="1">
    <location>
        <begin position="319"/>
        <end position="345"/>
    </location>
</feature>
<feature type="region of interest" description="Disordered" evidence="1">
    <location>
        <begin position="186"/>
        <end position="209"/>
    </location>
</feature>
<dbReference type="EMBL" id="LC738872">
    <property type="protein sequence ID" value="BDT62090.1"/>
    <property type="molecule type" value="Genomic_DNA"/>
</dbReference>
<feature type="compositionally biased region" description="Polar residues" evidence="1">
    <location>
        <begin position="383"/>
        <end position="394"/>
    </location>
</feature>
<organism evidence="2">
    <name type="scientific">Litopenaeus vannamei majanivirus Nimav-1_LVa</name>
    <dbReference type="NCBI Taxonomy" id="2984273"/>
    <lineage>
        <taxon>Viruses</taxon>
        <taxon>Viruses incertae sedis</taxon>
        <taxon>Naldaviricetes</taxon>
        <taxon>Nimaviridae</taxon>
    </lineage>
</organism>
<feature type="compositionally biased region" description="Polar residues" evidence="1">
    <location>
        <begin position="319"/>
        <end position="329"/>
    </location>
</feature>
<feature type="region of interest" description="Disordered" evidence="1">
    <location>
        <begin position="383"/>
        <end position="404"/>
    </location>
</feature>
<accession>A0A9C7EY83</accession>
<feature type="compositionally biased region" description="Polar residues" evidence="1">
    <location>
        <begin position="119"/>
        <end position="131"/>
    </location>
</feature>
<name>A0A9C7EY83_9VIRU</name>
<proteinExistence type="predicted"/>
<sequence>MKKGDKRKYKRRWKQIVSSSLQTDILEHGIKQITSPQNGFKFKKNMEQKWLTDTDQDNEHVPPFEPLQQEDIQVIQQQTPITQTTCILQQEEAQQQYGDIRGSYGNDVPSQQQLSFIAKQDVSSTEQTTDSLQHHGPPTPQTTCILQQEEAQQQYGDIRGSYRNDDGIQILHIPSQQQQQLSFIAKQDVSSTEQTTDSLQHHGPPTPQTTCILQQEEAQQQYGDIRGSYRNDDDFQILHIPSQQQQLSFIAKQDVSSTEQTTDSSQHHGPPTTQTTCILQQEEAQQQYGDIRGSYRNDDGIQILHIPSQQQLSFIAKQDVSSIEQTTDSSQHHGPPTTQTTGVLQQEEAQQQYGDIRGSYRNDDGIQILHIPSQQQLSFIAKQDVSSTEQTTDSLQHHGPPTPQTTCILQQEEAQQQYGDIRGSYRNDDGIQILHIPSQQQQLSFIAKQDVSSTEQTTDSLQHHGPLQQCSDSQDLNMTDKSMQQDEIQTLIKSKQNIMNKILCNQKIWEKIILLAFQKKMNNILEDSKDENYIYISFKDKFNKNKHYVSVAMESTSLDENKEKTIPESIHRFLEENKLNTNERLNTYLCGQVYTVKYMMVEIINLIGRVVYLRKYGSYITIVVKFLKNNEDFFVYNMSTRDEKQQTEYPIKQDTYNILYKMNYINITNSQ</sequence>
<feature type="compositionally biased region" description="Polar residues" evidence="1">
    <location>
        <begin position="336"/>
        <end position="345"/>
    </location>
</feature>